<dbReference type="PROSITE" id="PS00893">
    <property type="entry name" value="NUDIX_BOX"/>
    <property type="match status" value="1"/>
</dbReference>
<dbReference type="FunFam" id="3.90.79.10:FF:000024">
    <property type="entry name" value="ADP-ribose pyrophosphatase"/>
    <property type="match status" value="1"/>
</dbReference>
<reference evidence="9 10" key="1">
    <citation type="submission" date="2017-09" db="EMBL/GenBank/DDBJ databases">
        <title>Depth-based differentiation of microbial function through sediment-hosted aquifers and enrichment of novel symbionts in the deep terrestrial subsurface.</title>
        <authorList>
            <person name="Probst A.J."/>
            <person name="Ladd B."/>
            <person name="Jarett J.K."/>
            <person name="Geller-Mcgrath D.E."/>
            <person name="Sieber C.M."/>
            <person name="Emerson J.B."/>
            <person name="Anantharaman K."/>
            <person name="Thomas B.C."/>
            <person name="Malmstrom R."/>
            <person name="Stieglmeier M."/>
            <person name="Klingl A."/>
            <person name="Woyke T."/>
            <person name="Ryan C.M."/>
            <person name="Banfield J.F."/>
        </authorList>
    </citation>
    <scope>NUCLEOTIDE SEQUENCE [LARGE SCALE GENOMIC DNA]</scope>
    <source>
        <strain evidence="9">CG11_big_fil_rev_8_21_14_0_20_42_13</strain>
    </source>
</reference>
<comment type="cofactor">
    <cofactor evidence="2">
        <name>Mg(2+)</name>
        <dbReference type="ChEBI" id="CHEBI:18420"/>
    </cofactor>
</comment>
<dbReference type="InterPro" id="IPR020084">
    <property type="entry name" value="NUDIX_hydrolase_CS"/>
</dbReference>
<dbReference type="CDD" id="cd03424">
    <property type="entry name" value="NUDIX_ADPRase_Nudt5_UGPPase_Nudt14"/>
    <property type="match status" value="1"/>
</dbReference>
<comment type="catalytic activity">
    <reaction evidence="1">
        <text>GDP-alpha-D-mannose + H2O = alpha-D-mannose 1-phosphate + GMP + 2 H(+)</text>
        <dbReference type="Rhea" id="RHEA:27978"/>
        <dbReference type="ChEBI" id="CHEBI:15377"/>
        <dbReference type="ChEBI" id="CHEBI:15378"/>
        <dbReference type="ChEBI" id="CHEBI:57527"/>
        <dbReference type="ChEBI" id="CHEBI:58115"/>
        <dbReference type="ChEBI" id="CHEBI:58409"/>
    </reaction>
</comment>
<gene>
    <name evidence="9" type="ORF">COV72_07665</name>
</gene>
<dbReference type="GO" id="GO:0006753">
    <property type="term" value="P:nucleoside phosphate metabolic process"/>
    <property type="evidence" value="ECO:0007669"/>
    <property type="project" value="TreeGrafter"/>
</dbReference>
<sequence length="170" mass="19075">MPKRGYIFKGRVISLFTKAVKLPNGHKSRIEIIEHPGAVLIVPFLAENKLILLRQFRPVIGKYIYEFPAGTLNKGEGPLKCARRELEEETGFTAKKIKKIAHIYPVPGYSTETIHIFKAHGLSKKSAVPDKDEVIKTFVMTKEILRGMFRQAKITDAKTICAAALCGLLR</sequence>
<dbReference type="InterPro" id="IPR000086">
    <property type="entry name" value="NUDIX_hydrolase_dom"/>
</dbReference>
<dbReference type="AlphaFoldDB" id="A0A2H0LW11"/>
<organism evidence="9 10">
    <name type="scientific">Candidatus Ghiorseimicrobium undicola</name>
    <dbReference type="NCBI Taxonomy" id="1974746"/>
    <lineage>
        <taxon>Bacteria</taxon>
        <taxon>Pseudomonadati</taxon>
        <taxon>Candidatus Omnitrophota</taxon>
        <taxon>Candidatus Ghiorseimicrobium</taxon>
    </lineage>
</organism>
<dbReference type="GO" id="GO:0019693">
    <property type="term" value="P:ribose phosphate metabolic process"/>
    <property type="evidence" value="ECO:0007669"/>
    <property type="project" value="TreeGrafter"/>
</dbReference>
<evidence type="ECO:0000313" key="9">
    <source>
        <dbReference type="EMBL" id="PIQ88600.1"/>
    </source>
</evidence>
<evidence type="ECO:0000259" key="8">
    <source>
        <dbReference type="PROSITE" id="PS51462"/>
    </source>
</evidence>
<dbReference type="InterPro" id="IPR015797">
    <property type="entry name" value="NUDIX_hydrolase-like_dom_sf"/>
</dbReference>
<proteinExistence type="inferred from homology"/>
<dbReference type="EMBL" id="PCWA01000096">
    <property type="protein sequence ID" value="PIQ88600.1"/>
    <property type="molecule type" value="Genomic_DNA"/>
</dbReference>
<dbReference type="SUPFAM" id="SSF55811">
    <property type="entry name" value="Nudix"/>
    <property type="match status" value="1"/>
</dbReference>
<evidence type="ECO:0000256" key="4">
    <source>
        <dbReference type="ARBA" id="ARBA00016377"/>
    </source>
</evidence>
<evidence type="ECO:0000256" key="2">
    <source>
        <dbReference type="ARBA" id="ARBA00001946"/>
    </source>
</evidence>
<evidence type="ECO:0000256" key="5">
    <source>
        <dbReference type="ARBA" id="ARBA00022801"/>
    </source>
</evidence>
<dbReference type="PROSITE" id="PS51462">
    <property type="entry name" value="NUDIX"/>
    <property type="match status" value="1"/>
</dbReference>
<evidence type="ECO:0000256" key="3">
    <source>
        <dbReference type="ARBA" id="ARBA00007275"/>
    </source>
</evidence>
<comment type="similarity">
    <text evidence="3">Belongs to the Nudix hydrolase family. NudK subfamily.</text>
</comment>
<evidence type="ECO:0000313" key="10">
    <source>
        <dbReference type="Proteomes" id="UP000229641"/>
    </source>
</evidence>
<dbReference type="PANTHER" id="PTHR11839">
    <property type="entry name" value="UDP/ADP-SUGAR PYROPHOSPHATASE"/>
    <property type="match status" value="1"/>
</dbReference>
<dbReference type="PANTHER" id="PTHR11839:SF18">
    <property type="entry name" value="NUDIX HYDROLASE DOMAIN-CONTAINING PROTEIN"/>
    <property type="match status" value="1"/>
</dbReference>
<name>A0A2H0LW11_9BACT</name>
<keyword evidence="5" id="KW-0378">Hydrolase</keyword>
<dbReference type="Pfam" id="PF00293">
    <property type="entry name" value="NUDIX"/>
    <property type="match status" value="1"/>
</dbReference>
<evidence type="ECO:0000256" key="1">
    <source>
        <dbReference type="ARBA" id="ARBA00000847"/>
    </source>
</evidence>
<evidence type="ECO:0000256" key="6">
    <source>
        <dbReference type="ARBA" id="ARBA00032162"/>
    </source>
</evidence>
<feature type="domain" description="Nudix hydrolase" evidence="8">
    <location>
        <begin position="34"/>
        <end position="162"/>
    </location>
</feature>
<dbReference type="Proteomes" id="UP000229641">
    <property type="component" value="Unassembled WGS sequence"/>
</dbReference>
<comment type="caution">
    <text evidence="9">The sequence shown here is derived from an EMBL/GenBank/DDBJ whole genome shotgun (WGS) entry which is preliminary data.</text>
</comment>
<protein>
    <recommendedName>
        <fullName evidence="4">GDP-mannose pyrophosphatase</fullName>
    </recommendedName>
    <alternativeName>
        <fullName evidence="6">GDP-mannose hydrolase</fullName>
    </alternativeName>
    <alternativeName>
        <fullName evidence="7">GDPMK</fullName>
    </alternativeName>
</protein>
<accession>A0A2H0LW11</accession>
<dbReference type="Gene3D" id="3.90.79.10">
    <property type="entry name" value="Nucleoside Triphosphate Pyrophosphohydrolase"/>
    <property type="match status" value="1"/>
</dbReference>
<dbReference type="GO" id="GO:0016787">
    <property type="term" value="F:hydrolase activity"/>
    <property type="evidence" value="ECO:0007669"/>
    <property type="project" value="UniProtKB-KW"/>
</dbReference>
<evidence type="ECO:0000256" key="7">
    <source>
        <dbReference type="ARBA" id="ARBA00032272"/>
    </source>
</evidence>